<name>A0A146K090_9EUKA</name>
<gene>
    <name evidence="2" type="ORF">TPC1_30163</name>
</gene>
<organism evidence="2">
    <name type="scientific">Trepomonas sp. PC1</name>
    <dbReference type="NCBI Taxonomy" id="1076344"/>
    <lineage>
        <taxon>Eukaryota</taxon>
        <taxon>Metamonada</taxon>
        <taxon>Diplomonadida</taxon>
        <taxon>Hexamitidae</taxon>
        <taxon>Hexamitinae</taxon>
        <taxon>Trepomonas</taxon>
    </lineage>
</organism>
<dbReference type="AlphaFoldDB" id="A0A146K090"/>
<feature type="coiled-coil region" evidence="1">
    <location>
        <begin position="582"/>
        <end position="732"/>
    </location>
</feature>
<evidence type="ECO:0000256" key="1">
    <source>
        <dbReference type="SAM" id="Coils"/>
    </source>
</evidence>
<keyword evidence="1" id="KW-0175">Coiled coil</keyword>
<evidence type="ECO:0000313" key="2">
    <source>
        <dbReference type="EMBL" id="JAP90342.1"/>
    </source>
</evidence>
<proteinExistence type="predicted"/>
<dbReference type="EMBL" id="GDID01006264">
    <property type="protein sequence ID" value="JAP90342.1"/>
    <property type="molecule type" value="Transcribed_RNA"/>
</dbReference>
<sequence length="886" mass="101797">MTDYITHNWSEYSSRGPSSGSTPLIHLGQTSETTCFFDGFTTGNGSYDNYYKNAQTALLVNTRGCSCGTSYTWGRQYMINMCFLNCFVNNHTFKNCPKVKQVIFESDQSSGNINFVQSMRNQGVTVVEPTIANVCHFLTSYVNIPHSDEFTIIKDLAARKSISANDVIAGMIASNYKHFADYAAQSNVSFTDVCKALQNAKIDRAYLLQSVQQFINKKNIPVQQAFKALVEANIDFTLFADIVKSEISVQNLILDLKSSTLPKEDQIAQLNRFSQFAGLSTADLIIKMMQFKFDFAFYTEKHGFGDWTLSSLIPRLCNLKLSSEENKQILGQFANISKISEAEQQNELIDNEELLNWYLDQKFCSWSPEEICKYCCTNFVSCLAHLSKHNIDGSGAEAIVVKMFESNEIALEAMVVQMILIQQQTEQILGKHNLTEEQLMIYCLKNKIHPYIIDKLNLPFSTEKQIELMIQNSIDPSVFMSQLKITDVNVIQLLLNTNSDIKPFFQARNLQYSKIIAEMLKNNVDVNLFISSFNQQGQMQQFTINTNNQSKLKQTVQRESLKFSNSVALYCQQIIESYDIKMQESEKQCQFQQVKLLEYENKCKKLEQSITDLQQKLNEQSNEYNIKKIKLMNSYDTEIKSLNKQYEQFQQDFSSKINEQVELLKQQYQFELDQSQVQIRDLTSANQTQDELIAQLKQQLADQQLLGKNHLLEAQQKMIDQLINTNKQRQEQVNIQNGKIHDSMRSNLTLTQMITKEVKRTDQAKQVEQVATDEVSLTQVKAELQDLGIKEQILEQLYNAFCGLEGKLKTNELEKFKDMVHAFPIADETNLEVEETRKCFSEIRQQIDAKISDEQLWDAIFEVDEVGDQLLDEDQIQQVKQHLGVK</sequence>
<accession>A0A146K090</accession>
<protein>
    <submittedName>
        <fullName evidence="2">Uncharacterized protein</fullName>
    </submittedName>
</protein>
<reference evidence="2" key="1">
    <citation type="submission" date="2015-07" db="EMBL/GenBank/DDBJ databases">
        <title>Adaptation to a free-living lifestyle via gene acquisitions in the diplomonad Trepomonas sp. PC1.</title>
        <authorList>
            <person name="Xu F."/>
            <person name="Jerlstrom-Hultqvist J."/>
            <person name="Kolisko M."/>
            <person name="Simpson A.G.B."/>
            <person name="Roger A.J."/>
            <person name="Svard S.G."/>
            <person name="Andersson J.O."/>
        </authorList>
    </citation>
    <scope>NUCLEOTIDE SEQUENCE</scope>
    <source>
        <strain evidence="2">PC1</strain>
    </source>
</reference>